<accession>A0ACB0YKG3</accession>
<proteinExistence type="predicted"/>
<gene>
    <name evidence="1" type="ORF">MENTE1834_LOCUS13420</name>
</gene>
<evidence type="ECO:0000313" key="2">
    <source>
        <dbReference type="Proteomes" id="UP001497535"/>
    </source>
</evidence>
<dbReference type="Proteomes" id="UP001497535">
    <property type="component" value="Unassembled WGS sequence"/>
</dbReference>
<organism evidence="1 2">
    <name type="scientific">Meloidogyne enterolobii</name>
    <name type="common">Root-knot nematode worm</name>
    <name type="synonym">Meloidogyne mayaguensis</name>
    <dbReference type="NCBI Taxonomy" id="390850"/>
    <lineage>
        <taxon>Eukaryota</taxon>
        <taxon>Metazoa</taxon>
        <taxon>Ecdysozoa</taxon>
        <taxon>Nematoda</taxon>
        <taxon>Chromadorea</taxon>
        <taxon>Rhabditida</taxon>
        <taxon>Tylenchina</taxon>
        <taxon>Tylenchomorpha</taxon>
        <taxon>Tylenchoidea</taxon>
        <taxon>Meloidogynidae</taxon>
        <taxon>Meloidogyninae</taxon>
        <taxon>Meloidogyne</taxon>
    </lineage>
</organism>
<dbReference type="EMBL" id="CAVMJV010000014">
    <property type="protein sequence ID" value="CAK5050804.1"/>
    <property type="molecule type" value="Genomic_DNA"/>
</dbReference>
<name>A0ACB0YKG3_MELEN</name>
<evidence type="ECO:0000313" key="1">
    <source>
        <dbReference type="EMBL" id="CAK5050804.1"/>
    </source>
</evidence>
<comment type="caution">
    <text evidence="1">The sequence shown here is derived from an EMBL/GenBank/DDBJ whole genome shotgun (WGS) entry which is preliminary data.</text>
</comment>
<sequence length="91" mass="11281">MVKKMMWLAWMSKQWINFWKKRKVVKNKLKLKSIKWGTKRKHKILRPVSNQIWQARLLKTINTRNLLRFHQFKLVFHLAFLDIRLIHNSSQ</sequence>
<reference evidence="1" key="1">
    <citation type="submission" date="2023-11" db="EMBL/GenBank/DDBJ databases">
        <authorList>
            <person name="Poullet M."/>
        </authorList>
    </citation>
    <scope>NUCLEOTIDE SEQUENCE</scope>
    <source>
        <strain evidence="1">E1834</strain>
    </source>
</reference>
<protein>
    <submittedName>
        <fullName evidence="1">Uncharacterized protein</fullName>
    </submittedName>
</protein>
<keyword evidence="2" id="KW-1185">Reference proteome</keyword>